<keyword evidence="2" id="KW-1185">Reference proteome</keyword>
<proteinExistence type="predicted"/>
<dbReference type="RefSeq" id="WP_201916184.1">
    <property type="nucleotide sequence ID" value="NZ_BAABAX010000001.1"/>
</dbReference>
<dbReference type="EMBL" id="JAERQJ010000001">
    <property type="protein sequence ID" value="MBL0682183.1"/>
    <property type="molecule type" value="Genomic_DNA"/>
</dbReference>
<dbReference type="AlphaFoldDB" id="A0A937D961"/>
<comment type="caution">
    <text evidence="1">The sequence shown here is derived from an EMBL/GenBank/DDBJ whole genome shotgun (WGS) entry which is preliminary data.</text>
</comment>
<reference evidence="1" key="1">
    <citation type="submission" date="2021-01" db="EMBL/GenBank/DDBJ databases">
        <authorList>
            <person name="Zhong Y.L."/>
        </authorList>
    </citation>
    <scope>NUCLEOTIDE SEQUENCE</scope>
    <source>
        <strain evidence="1">KCTC 23302</strain>
    </source>
</reference>
<evidence type="ECO:0000313" key="1">
    <source>
        <dbReference type="EMBL" id="MBL0682183.1"/>
    </source>
</evidence>
<accession>A0A937D961</accession>
<gene>
    <name evidence="1" type="ORF">JJQ60_01515</name>
</gene>
<name>A0A937D961_9FLAO</name>
<evidence type="ECO:0000313" key="2">
    <source>
        <dbReference type="Proteomes" id="UP000651057"/>
    </source>
</evidence>
<sequence length="168" mass="19586">MIKKFETETEGVLVLVSKKGLQNYYEKNDFDYSYPEGILSLVNTGIVLPITTESTDLINVNIRFEEGGDIDGIQFGQCKLFLEEEDTLQILNHADFTMICDYNKGDIDKYEFYYDQQFVNDLKKGWYLVTLFGKIIEDGDNKQIEIIFDLIWLAEEPFFIQHSDVYVV</sequence>
<dbReference type="Proteomes" id="UP000651057">
    <property type="component" value="Unassembled WGS sequence"/>
</dbReference>
<protein>
    <submittedName>
        <fullName evidence="1">Uncharacterized protein</fullName>
    </submittedName>
</protein>
<organism evidence="1 2">
    <name type="scientific">Aquimarina mytili</name>
    <dbReference type="NCBI Taxonomy" id="874423"/>
    <lineage>
        <taxon>Bacteria</taxon>
        <taxon>Pseudomonadati</taxon>
        <taxon>Bacteroidota</taxon>
        <taxon>Flavobacteriia</taxon>
        <taxon>Flavobacteriales</taxon>
        <taxon>Flavobacteriaceae</taxon>
        <taxon>Aquimarina</taxon>
    </lineage>
</organism>